<evidence type="ECO:0000256" key="2">
    <source>
        <dbReference type="ARBA" id="ARBA00001946"/>
    </source>
</evidence>
<comment type="caution">
    <text evidence="13">The sequence shown here is derived from an EMBL/GenBank/DDBJ whole genome shotgun (WGS) entry which is preliminary data.</text>
</comment>
<proteinExistence type="inferred from homology"/>
<protein>
    <recommendedName>
        <fullName evidence="9">inosine/xanthosine triphosphatase</fullName>
        <ecNumber evidence="9">3.6.1.73</ecNumber>
    </recommendedName>
</protein>
<evidence type="ECO:0000256" key="7">
    <source>
        <dbReference type="ARBA" id="ARBA00023080"/>
    </source>
</evidence>
<dbReference type="NCBIfam" id="TIGR00258">
    <property type="entry name" value="inosine/xanthosine triphosphatase"/>
    <property type="match status" value="1"/>
</dbReference>
<comment type="catalytic activity">
    <reaction evidence="11">
        <text>XTP + H2O = XDP + phosphate + H(+)</text>
        <dbReference type="Rhea" id="RHEA:28406"/>
        <dbReference type="ChEBI" id="CHEBI:15377"/>
        <dbReference type="ChEBI" id="CHEBI:15378"/>
        <dbReference type="ChEBI" id="CHEBI:43474"/>
        <dbReference type="ChEBI" id="CHEBI:59884"/>
        <dbReference type="ChEBI" id="CHEBI:61314"/>
        <dbReference type="EC" id="3.6.1.73"/>
    </reaction>
</comment>
<comment type="cofactor">
    <cofactor evidence="1">
        <name>Mn(2+)</name>
        <dbReference type="ChEBI" id="CHEBI:29035"/>
    </cofactor>
</comment>
<dbReference type="GO" id="GO:0046872">
    <property type="term" value="F:metal ion binding"/>
    <property type="evidence" value="ECO:0007669"/>
    <property type="project" value="UniProtKB-KW"/>
</dbReference>
<organism evidence="13 14">
    <name type="scientific">Colletotrichum orbiculare (strain 104-T / ATCC 96160 / CBS 514.97 / LARS 414 / MAFF 240422)</name>
    <name type="common">Cucumber anthracnose fungus</name>
    <name type="synonym">Colletotrichum lagenarium</name>
    <dbReference type="NCBI Taxonomy" id="1213857"/>
    <lineage>
        <taxon>Eukaryota</taxon>
        <taxon>Fungi</taxon>
        <taxon>Dikarya</taxon>
        <taxon>Ascomycota</taxon>
        <taxon>Pezizomycotina</taxon>
        <taxon>Sordariomycetes</taxon>
        <taxon>Hypocreomycetidae</taxon>
        <taxon>Glomerellales</taxon>
        <taxon>Glomerellaceae</taxon>
        <taxon>Colletotrichum</taxon>
        <taxon>Colletotrichum orbiculare species complex</taxon>
    </lineage>
</organism>
<evidence type="ECO:0000313" key="14">
    <source>
        <dbReference type="Proteomes" id="UP000014480"/>
    </source>
</evidence>
<keyword evidence="7" id="KW-0546">Nucleotide metabolism</keyword>
<dbReference type="PANTHER" id="PTHR34699">
    <property type="match status" value="1"/>
</dbReference>
<dbReference type="FunFam" id="3.90.950.10:FF:000002">
    <property type="entry name" value="Inosine/xanthosine triphosphatase"/>
    <property type="match status" value="1"/>
</dbReference>
<comment type="cofactor">
    <cofactor evidence="2">
        <name>Mg(2+)</name>
        <dbReference type="ChEBI" id="CHEBI:18420"/>
    </cofactor>
</comment>
<reference evidence="14" key="1">
    <citation type="journal article" date="2013" name="New Phytol.">
        <title>Comparative genomic and transcriptomic analyses reveal the hemibiotrophic stage shift of Colletotrichum fungi.</title>
        <authorList>
            <person name="Gan P."/>
            <person name="Ikeda K."/>
            <person name="Irieda H."/>
            <person name="Narusaka M."/>
            <person name="O'Connell R.J."/>
            <person name="Narusaka Y."/>
            <person name="Takano Y."/>
            <person name="Kubo Y."/>
            <person name="Shirasu K."/>
        </authorList>
    </citation>
    <scope>NUCLEOTIDE SEQUENCE [LARGE SCALE GENOMIC DNA]</scope>
    <source>
        <strain evidence="14">104-T / ATCC 96160 / CBS 514.97 / LARS 414 / MAFF 240422</strain>
    </source>
</reference>
<dbReference type="OrthoDB" id="300709at2759"/>
<evidence type="ECO:0000256" key="5">
    <source>
        <dbReference type="ARBA" id="ARBA00022801"/>
    </source>
</evidence>
<evidence type="ECO:0000256" key="9">
    <source>
        <dbReference type="ARBA" id="ARBA00038901"/>
    </source>
</evidence>
<evidence type="ECO:0000256" key="6">
    <source>
        <dbReference type="ARBA" id="ARBA00022842"/>
    </source>
</evidence>
<dbReference type="HAMAP" id="MF_00648">
    <property type="entry name" value="Non_canon_purine_NTPase_YjjX"/>
    <property type="match status" value="1"/>
</dbReference>
<dbReference type="GO" id="GO:0103023">
    <property type="term" value="F:ITPase activity"/>
    <property type="evidence" value="ECO:0007669"/>
    <property type="project" value="UniProtKB-EC"/>
</dbReference>
<feature type="domain" description="Non-canonical purine NTP phosphatase/PRRC1" evidence="12">
    <location>
        <begin position="73"/>
        <end position="239"/>
    </location>
</feature>
<evidence type="ECO:0000256" key="3">
    <source>
        <dbReference type="ARBA" id="ARBA00022723"/>
    </source>
</evidence>
<dbReference type="Gene3D" id="3.90.950.10">
    <property type="match status" value="1"/>
</dbReference>
<keyword evidence="14" id="KW-1185">Reference proteome</keyword>
<dbReference type="InterPro" id="IPR002786">
    <property type="entry name" value="Non_canon_purine_NTPase"/>
</dbReference>
<dbReference type="SUPFAM" id="SSF52972">
    <property type="entry name" value="ITPase-like"/>
    <property type="match status" value="1"/>
</dbReference>
<name>A0A484FHW5_COLOR</name>
<evidence type="ECO:0000256" key="8">
    <source>
        <dbReference type="ARBA" id="ARBA00023211"/>
    </source>
</evidence>
<dbReference type="Proteomes" id="UP000014480">
    <property type="component" value="Unassembled WGS sequence"/>
</dbReference>
<dbReference type="InterPro" id="IPR026533">
    <property type="entry name" value="NTPase/PRRC1"/>
</dbReference>
<keyword evidence="5" id="KW-0378">Hydrolase</keyword>
<dbReference type="PANTHER" id="PTHR34699:SF2">
    <property type="entry name" value="NON-CANONICAL PURINE NTP PHOSPHATASE_PRRC1 DOMAIN-CONTAINING PROTEIN"/>
    <property type="match status" value="1"/>
</dbReference>
<comment type="catalytic activity">
    <reaction evidence="10">
        <text>ITP + H2O = IDP + phosphate + H(+)</text>
        <dbReference type="Rhea" id="RHEA:28330"/>
        <dbReference type="ChEBI" id="CHEBI:15377"/>
        <dbReference type="ChEBI" id="CHEBI:15378"/>
        <dbReference type="ChEBI" id="CHEBI:43474"/>
        <dbReference type="ChEBI" id="CHEBI:58280"/>
        <dbReference type="ChEBI" id="CHEBI:61402"/>
        <dbReference type="EC" id="3.6.1.73"/>
    </reaction>
</comment>
<keyword evidence="3" id="KW-0479">Metal-binding</keyword>
<dbReference type="GO" id="GO:0006772">
    <property type="term" value="P:thiamine metabolic process"/>
    <property type="evidence" value="ECO:0007669"/>
    <property type="project" value="TreeGrafter"/>
</dbReference>
<evidence type="ECO:0000259" key="12">
    <source>
        <dbReference type="Pfam" id="PF01931"/>
    </source>
</evidence>
<evidence type="ECO:0000256" key="1">
    <source>
        <dbReference type="ARBA" id="ARBA00001936"/>
    </source>
</evidence>
<dbReference type="GO" id="GO:0009117">
    <property type="term" value="P:nucleotide metabolic process"/>
    <property type="evidence" value="ECO:0007669"/>
    <property type="project" value="UniProtKB-KW"/>
</dbReference>
<dbReference type="InterPro" id="IPR050299">
    <property type="entry name" value="YjjX_NTPase"/>
</dbReference>
<reference evidence="14" key="2">
    <citation type="journal article" date="2019" name="Mol. Plant Microbe Interact.">
        <title>Genome sequence resources for four phytopathogenic fungi from the Colletotrichum orbiculare species complex.</title>
        <authorList>
            <person name="Gan P."/>
            <person name="Tsushima A."/>
            <person name="Narusaka M."/>
            <person name="Narusaka Y."/>
            <person name="Takano Y."/>
            <person name="Kubo Y."/>
            <person name="Shirasu K."/>
        </authorList>
    </citation>
    <scope>GENOME REANNOTATION</scope>
    <source>
        <strain evidence="14">104-T / ATCC 96160 / CBS 514.97 / LARS 414 / MAFF 240422</strain>
    </source>
</reference>
<dbReference type="GO" id="GO:0000166">
    <property type="term" value="F:nucleotide binding"/>
    <property type="evidence" value="ECO:0007669"/>
    <property type="project" value="UniProtKB-KW"/>
</dbReference>
<gene>
    <name evidence="13" type="ORF">Cob_v009873</name>
</gene>
<dbReference type="EMBL" id="AMCV02000031">
    <property type="protein sequence ID" value="TDZ17165.1"/>
    <property type="molecule type" value="Genomic_DNA"/>
</dbReference>
<keyword evidence="6" id="KW-0460">Magnesium</keyword>
<evidence type="ECO:0000256" key="4">
    <source>
        <dbReference type="ARBA" id="ARBA00022741"/>
    </source>
</evidence>
<accession>A0A484FHW5</accession>
<dbReference type="STRING" id="1213857.A0A484FHW5"/>
<dbReference type="Pfam" id="PF01931">
    <property type="entry name" value="NTPase_I-T"/>
    <property type="match status" value="1"/>
</dbReference>
<dbReference type="InterPro" id="IPR029001">
    <property type="entry name" value="ITPase-like_fam"/>
</dbReference>
<keyword evidence="8" id="KW-0464">Manganese</keyword>
<evidence type="ECO:0000256" key="11">
    <source>
        <dbReference type="ARBA" id="ARBA00048781"/>
    </source>
</evidence>
<sequence length="249" mass="27115">MLSDPASRLADRRKSYCHLESKTTSLWAKASLLSFLPSQTGIQRPVSTSPQLSQPHFKAIMATDRPLVIVVSSNNPVKINATKAGFELASIGPGLYEFKGVSVPSGVPEQPTSDQETLLGAVNRVRNARQLETDADYWVGIEGGVEAQEHQQGALMNFAWVVVADREGKVGKARTAAYHLPEESAVHVRQGMELGHADDLVFGEVNSKQTRGSVGLLTGDLIDRTTYYSHAMVLALIPFRAENKNLTFV</sequence>
<evidence type="ECO:0000313" key="13">
    <source>
        <dbReference type="EMBL" id="TDZ17165.1"/>
    </source>
</evidence>
<dbReference type="AlphaFoldDB" id="A0A484FHW5"/>
<evidence type="ECO:0000256" key="10">
    <source>
        <dbReference type="ARBA" id="ARBA00048174"/>
    </source>
</evidence>
<dbReference type="EC" id="3.6.1.73" evidence="9"/>
<keyword evidence="4" id="KW-0547">Nucleotide-binding</keyword>